<keyword evidence="7" id="KW-0732">Signal</keyword>
<feature type="region of interest" description="Disordered" evidence="9">
    <location>
        <begin position="345"/>
        <end position="381"/>
    </location>
</feature>
<dbReference type="AlphaFoldDB" id="A0A7Z0GPU8"/>
<dbReference type="InterPro" id="IPR044527">
    <property type="entry name" value="NrtA/CpmA_ABC-bd_dom"/>
</dbReference>
<keyword evidence="11" id="KW-1185">Reference proteome</keyword>
<protein>
    <submittedName>
        <fullName evidence="10">NitT/TauT family transport system substrate-binding protein</fullName>
    </submittedName>
</protein>
<evidence type="ECO:0000313" key="11">
    <source>
        <dbReference type="Proteomes" id="UP000535437"/>
    </source>
</evidence>
<dbReference type="Gene3D" id="3.40.190.10">
    <property type="entry name" value="Periplasmic binding protein-like II"/>
    <property type="match status" value="2"/>
</dbReference>
<comment type="subcellular location">
    <subcellularLocation>
        <location evidence="2">Cell inner membrane</location>
    </subcellularLocation>
    <subcellularLocation>
        <location evidence="1">Periplasm</location>
    </subcellularLocation>
</comment>
<evidence type="ECO:0000313" key="10">
    <source>
        <dbReference type="EMBL" id="NYJ78898.1"/>
    </source>
</evidence>
<evidence type="ECO:0000256" key="8">
    <source>
        <dbReference type="ARBA" id="ARBA00023136"/>
    </source>
</evidence>
<comment type="caution">
    <text evidence="10">The sequence shown here is derived from an EMBL/GenBank/DDBJ whole genome shotgun (WGS) entry which is preliminary data.</text>
</comment>
<organism evidence="10 11">
    <name type="scientific">Nesterenkonia xinjiangensis</name>
    <dbReference type="NCBI Taxonomy" id="225327"/>
    <lineage>
        <taxon>Bacteria</taxon>
        <taxon>Bacillati</taxon>
        <taxon>Actinomycetota</taxon>
        <taxon>Actinomycetes</taxon>
        <taxon>Micrococcales</taxon>
        <taxon>Micrococcaceae</taxon>
        <taxon>Nesterenkonia</taxon>
    </lineage>
</organism>
<keyword evidence="4" id="KW-0813">Transport</keyword>
<accession>A0A7Z0GPU8</accession>
<evidence type="ECO:0000256" key="3">
    <source>
        <dbReference type="ARBA" id="ARBA00010742"/>
    </source>
</evidence>
<evidence type="ECO:0000256" key="6">
    <source>
        <dbReference type="ARBA" id="ARBA00022519"/>
    </source>
</evidence>
<evidence type="ECO:0000256" key="2">
    <source>
        <dbReference type="ARBA" id="ARBA00004533"/>
    </source>
</evidence>
<dbReference type="CDD" id="cd13553">
    <property type="entry name" value="PBP2_NrtA_CpmA_like"/>
    <property type="match status" value="1"/>
</dbReference>
<comment type="similarity">
    <text evidence="3">Belongs to the bacterial solute-binding protein SsuA/TauA family.</text>
</comment>
<dbReference type="EMBL" id="JACCFY010000001">
    <property type="protein sequence ID" value="NYJ78898.1"/>
    <property type="molecule type" value="Genomic_DNA"/>
</dbReference>
<evidence type="ECO:0000256" key="4">
    <source>
        <dbReference type="ARBA" id="ARBA00022448"/>
    </source>
</evidence>
<gene>
    <name evidence="10" type="ORF">HNR09_002309</name>
</gene>
<sequence>MRRVRITSELTTAPDGRVLTRAAGPRRALALAVASGTALLVGSTAVLGATWQGEPEPGAEISAEQLYAGDQRADSVRLGYFPNVTHAPALVGLQEELFTEHLAGTAFHAETFNAGPAAVEALTAGAVDAAFIGPTPAIHSYAQSAGESLYVVSGAAAGGVQLIVREGIESPEDLAGADLATPQLGGTQDVAARVWLAEQGLTEDVAITPTDNPQTLRLFEQGRIDAAWVPEPWASRLVHEAGGQVLVDERDLWPEDRFPTTVLAVNQEFAQAYPQTVKDLAAATEAAVTWLEDTEEGEVHRTLNAQLDEDLGLELPAPVLTRSLEQLSFTTDPLQEAFPQLVEDSETAGTGDSVDVGGLVIPAPGETPTDQSGAPGVEEED</sequence>
<dbReference type="RefSeq" id="WP_179542189.1">
    <property type="nucleotide sequence ID" value="NZ_BAAALL010000001.1"/>
</dbReference>
<dbReference type="GO" id="GO:0005886">
    <property type="term" value="C:plasma membrane"/>
    <property type="evidence" value="ECO:0007669"/>
    <property type="project" value="UniProtKB-SubCell"/>
</dbReference>
<keyword evidence="6" id="KW-0997">Cell inner membrane</keyword>
<evidence type="ECO:0000256" key="7">
    <source>
        <dbReference type="ARBA" id="ARBA00022729"/>
    </source>
</evidence>
<dbReference type="Pfam" id="PF13379">
    <property type="entry name" value="NMT1_2"/>
    <property type="match status" value="1"/>
</dbReference>
<evidence type="ECO:0000256" key="5">
    <source>
        <dbReference type="ARBA" id="ARBA00022475"/>
    </source>
</evidence>
<keyword evidence="5" id="KW-1003">Cell membrane</keyword>
<dbReference type="SUPFAM" id="SSF53850">
    <property type="entry name" value="Periplasmic binding protein-like II"/>
    <property type="match status" value="1"/>
</dbReference>
<keyword evidence="8" id="KW-0472">Membrane</keyword>
<proteinExistence type="inferred from homology"/>
<dbReference type="PANTHER" id="PTHR30024">
    <property type="entry name" value="ALIPHATIC SULFONATES-BINDING PROTEIN-RELATED"/>
    <property type="match status" value="1"/>
</dbReference>
<dbReference type="Proteomes" id="UP000535437">
    <property type="component" value="Unassembled WGS sequence"/>
</dbReference>
<name>A0A7Z0GPU8_9MICC</name>
<dbReference type="GO" id="GO:0042597">
    <property type="term" value="C:periplasmic space"/>
    <property type="evidence" value="ECO:0007669"/>
    <property type="project" value="UniProtKB-SubCell"/>
</dbReference>
<evidence type="ECO:0000256" key="9">
    <source>
        <dbReference type="SAM" id="MobiDB-lite"/>
    </source>
</evidence>
<dbReference type="PANTHER" id="PTHR30024:SF47">
    <property type="entry name" value="TAURINE-BINDING PERIPLASMIC PROTEIN"/>
    <property type="match status" value="1"/>
</dbReference>
<evidence type="ECO:0000256" key="1">
    <source>
        <dbReference type="ARBA" id="ARBA00004418"/>
    </source>
</evidence>
<reference evidence="10 11" key="1">
    <citation type="submission" date="2020-07" db="EMBL/GenBank/DDBJ databases">
        <title>Sequencing the genomes of 1000 actinobacteria strains.</title>
        <authorList>
            <person name="Klenk H.-P."/>
        </authorList>
    </citation>
    <scope>NUCLEOTIDE SEQUENCE [LARGE SCALE GENOMIC DNA]</scope>
    <source>
        <strain evidence="10 11">DSM 15475</strain>
    </source>
</reference>